<reference evidence="1 2" key="1">
    <citation type="submission" date="2019-11" db="EMBL/GenBank/DDBJ databases">
        <title>Genome sequences of 17 halophilic strains isolated from different environments.</title>
        <authorList>
            <person name="Furrow R.E."/>
        </authorList>
    </citation>
    <scope>NUCLEOTIDE SEQUENCE [LARGE SCALE GENOMIC DNA]</scope>
    <source>
        <strain evidence="1 2">22506_14_FS</strain>
    </source>
</reference>
<evidence type="ECO:0000313" key="2">
    <source>
        <dbReference type="Proteomes" id="UP000447833"/>
    </source>
</evidence>
<dbReference type="Proteomes" id="UP000447833">
    <property type="component" value="Unassembled WGS sequence"/>
</dbReference>
<organism evidence="1 2">
    <name type="scientific">Guptibacillus hwajinpoensis</name>
    <dbReference type="NCBI Taxonomy" id="208199"/>
    <lineage>
        <taxon>Bacteria</taxon>
        <taxon>Bacillati</taxon>
        <taxon>Bacillota</taxon>
        <taxon>Bacilli</taxon>
        <taxon>Bacillales</taxon>
        <taxon>Guptibacillaceae</taxon>
        <taxon>Guptibacillus</taxon>
    </lineage>
</organism>
<sequence length="64" mass="7541">MEKKAKKKKFEVHENESLSDCLKRMDNEGYMPVRRREEPVFKESKGSKEPELAGRKIVFDGKLK</sequence>
<dbReference type="Pfam" id="PF14044">
    <property type="entry name" value="NETI"/>
    <property type="match status" value="1"/>
</dbReference>
<dbReference type="InterPro" id="IPR025930">
    <property type="entry name" value="NETI"/>
</dbReference>
<proteinExistence type="predicted"/>
<gene>
    <name evidence="1" type="ORF">GLW07_17620</name>
</gene>
<protein>
    <submittedName>
        <fullName evidence="1">NETI motif-containing protein</fullName>
    </submittedName>
</protein>
<evidence type="ECO:0000313" key="1">
    <source>
        <dbReference type="EMBL" id="MYL65178.1"/>
    </source>
</evidence>
<dbReference type="AlphaFoldDB" id="A0A845F344"/>
<dbReference type="EMBL" id="WMEY01000006">
    <property type="protein sequence ID" value="MYL65178.1"/>
    <property type="molecule type" value="Genomic_DNA"/>
</dbReference>
<accession>A0A845F344</accession>
<dbReference type="RefSeq" id="WP_160920565.1">
    <property type="nucleotide sequence ID" value="NZ_WMEY01000006.1"/>
</dbReference>
<name>A0A845F344_9BACL</name>
<comment type="caution">
    <text evidence="1">The sequence shown here is derived from an EMBL/GenBank/DDBJ whole genome shotgun (WGS) entry which is preliminary data.</text>
</comment>